<dbReference type="AlphaFoldDB" id="A0A9J6FNW9"/>
<name>A0A9J6FNW9_HAELO</name>
<sequence>MRTIRTTSQLKVLRMAFQQDKRNSTLITHLKHSTDPHMLRRVIMKRHGFGGQALRLVQAFIISRITYAVPYALLKKREESVHSNNLKTIQARSVRIFPQTQPPPYPFNSASRICRLN</sequence>
<dbReference type="Proteomes" id="UP000821853">
    <property type="component" value="Chromosome 10"/>
</dbReference>
<comment type="caution">
    <text evidence="1">The sequence shown here is derived from an EMBL/GenBank/DDBJ whole genome shotgun (WGS) entry which is preliminary data.</text>
</comment>
<accession>A0A9J6FNW9</accession>
<reference evidence="1 2" key="1">
    <citation type="journal article" date="2020" name="Cell">
        <title>Large-Scale Comparative Analyses of Tick Genomes Elucidate Their Genetic Diversity and Vector Capacities.</title>
        <authorList>
            <consortium name="Tick Genome and Microbiome Consortium (TIGMIC)"/>
            <person name="Jia N."/>
            <person name="Wang J."/>
            <person name="Shi W."/>
            <person name="Du L."/>
            <person name="Sun Y."/>
            <person name="Zhan W."/>
            <person name="Jiang J.F."/>
            <person name="Wang Q."/>
            <person name="Zhang B."/>
            <person name="Ji P."/>
            <person name="Bell-Sakyi L."/>
            <person name="Cui X.M."/>
            <person name="Yuan T.T."/>
            <person name="Jiang B.G."/>
            <person name="Yang W.F."/>
            <person name="Lam T.T."/>
            <person name="Chang Q.C."/>
            <person name="Ding S.J."/>
            <person name="Wang X.J."/>
            <person name="Zhu J.G."/>
            <person name="Ruan X.D."/>
            <person name="Zhao L."/>
            <person name="Wei J.T."/>
            <person name="Ye R.Z."/>
            <person name="Que T.C."/>
            <person name="Du C.H."/>
            <person name="Zhou Y.H."/>
            <person name="Cheng J.X."/>
            <person name="Dai P.F."/>
            <person name="Guo W.B."/>
            <person name="Han X.H."/>
            <person name="Huang E.J."/>
            <person name="Li L.F."/>
            <person name="Wei W."/>
            <person name="Gao Y.C."/>
            <person name="Liu J.Z."/>
            <person name="Shao H.Z."/>
            <person name="Wang X."/>
            <person name="Wang C.C."/>
            <person name="Yang T.C."/>
            <person name="Huo Q.B."/>
            <person name="Li W."/>
            <person name="Chen H.Y."/>
            <person name="Chen S.E."/>
            <person name="Zhou L.G."/>
            <person name="Ni X.B."/>
            <person name="Tian J.H."/>
            <person name="Sheng Y."/>
            <person name="Liu T."/>
            <person name="Pan Y.S."/>
            <person name="Xia L.Y."/>
            <person name="Li J."/>
            <person name="Zhao F."/>
            <person name="Cao W.C."/>
        </authorList>
    </citation>
    <scope>NUCLEOTIDE SEQUENCE [LARGE SCALE GENOMIC DNA]</scope>
    <source>
        <strain evidence="1">HaeL-2018</strain>
    </source>
</reference>
<keyword evidence="2" id="KW-1185">Reference proteome</keyword>
<dbReference type="OrthoDB" id="10415263at2759"/>
<protein>
    <submittedName>
        <fullName evidence="1">Uncharacterized protein</fullName>
    </submittedName>
</protein>
<gene>
    <name evidence="1" type="ORF">HPB48_014874</name>
</gene>
<dbReference type="EMBL" id="JABSTR010000002">
    <property type="protein sequence ID" value="KAH9364741.1"/>
    <property type="molecule type" value="Genomic_DNA"/>
</dbReference>
<evidence type="ECO:0000313" key="1">
    <source>
        <dbReference type="EMBL" id="KAH9364741.1"/>
    </source>
</evidence>
<evidence type="ECO:0000313" key="2">
    <source>
        <dbReference type="Proteomes" id="UP000821853"/>
    </source>
</evidence>
<dbReference type="VEuPathDB" id="VectorBase:HLOH_042184"/>
<proteinExistence type="predicted"/>
<organism evidence="1 2">
    <name type="scientific">Haemaphysalis longicornis</name>
    <name type="common">Bush tick</name>
    <dbReference type="NCBI Taxonomy" id="44386"/>
    <lineage>
        <taxon>Eukaryota</taxon>
        <taxon>Metazoa</taxon>
        <taxon>Ecdysozoa</taxon>
        <taxon>Arthropoda</taxon>
        <taxon>Chelicerata</taxon>
        <taxon>Arachnida</taxon>
        <taxon>Acari</taxon>
        <taxon>Parasitiformes</taxon>
        <taxon>Ixodida</taxon>
        <taxon>Ixodoidea</taxon>
        <taxon>Ixodidae</taxon>
        <taxon>Haemaphysalinae</taxon>
        <taxon>Haemaphysalis</taxon>
    </lineage>
</organism>